<dbReference type="EMBL" id="CVTD020000030">
    <property type="protein sequence ID" value="CRZ35888.1"/>
    <property type="molecule type" value="Genomic_DNA"/>
</dbReference>
<evidence type="ECO:0000313" key="3">
    <source>
        <dbReference type="Proteomes" id="UP000236497"/>
    </source>
</evidence>
<name>A0A0H5SZR2_HERHM</name>
<accession>A0A0H5SZR2</accession>
<dbReference type="OrthoDB" id="9798540at2"/>
<feature type="domain" description="Thoeris protein ThsB TIR-like" evidence="1">
    <location>
        <begin position="6"/>
        <end position="110"/>
    </location>
</feature>
<sequence length="229" mass="26962">MGHKIFVSYKYADSDVRHITGEWWETNTVRDYVDVLEEKLSESNQIYKGESDGEDLSQLSEETIWQKLRDRIYDSTLTIVLISKNMKDPYKLERNQWIPREISYSLKETSRKDSSGNSVTSKTNAMLAVVIPDRNGSYRYYTYMNSCCETGCRTLLTNTLFKILRKNMFNLKNPNTSDCQNGSRIYYGDSSYIPSVEWDTFINDIDTYIEKAYEIREKIDDYEIYKEVD</sequence>
<gene>
    <name evidence="2" type="ORF">HHT355_2708</name>
</gene>
<dbReference type="Pfam" id="PF08937">
    <property type="entry name" value="ThsB_TIR"/>
    <property type="match status" value="1"/>
</dbReference>
<proteinExistence type="predicted"/>
<keyword evidence="3" id="KW-1185">Reference proteome</keyword>
<organism evidence="2 3">
    <name type="scientific">Herbinix hemicellulosilytica</name>
    <dbReference type="NCBI Taxonomy" id="1564487"/>
    <lineage>
        <taxon>Bacteria</taxon>
        <taxon>Bacillati</taxon>
        <taxon>Bacillota</taxon>
        <taxon>Clostridia</taxon>
        <taxon>Lachnospirales</taxon>
        <taxon>Lachnospiraceae</taxon>
        <taxon>Herbinix</taxon>
    </lineage>
</organism>
<protein>
    <recommendedName>
        <fullName evidence="1">Thoeris protein ThsB TIR-like domain-containing protein</fullName>
    </recommendedName>
</protein>
<dbReference type="AlphaFoldDB" id="A0A0H5SZR2"/>
<reference evidence="2 3" key="1">
    <citation type="submission" date="2015-06" db="EMBL/GenBank/DDBJ databases">
        <authorList>
            <person name="Wibberg Daniel"/>
        </authorList>
    </citation>
    <scope>NUCLEOTIDE SEQUENCE [LARGE SCALE GENOMIC DNA]</scope>
    <source>
        <strain evidence="2 3">T3/55T</strain>
    </source>
</reference>
<dbReference type="InterPro" id="IPR015032">
    <property type="entry name" value="ThsB__TIR-like_domain"/>
</dbReference>
<evidence type="ECO:0000259" key="1">
    <source>
        <dbReference type="Pfam" id="PF08937"/>
    </source>
</evidence>
<dbReference type="RefSeq" id="WP_103203942.1">
    <property type="nucleotide sequence ID" value="NZ_CVTD020000030.1"/>
</dbReference>
<dbReference type="Proteomes" id="UP000236497">
    <property type="component" value="Unassembled WGS sequence"/>
</dbReference>
<evidence type="ECO:0000313" key="2">
    <source>
        <dbReference type="EMBL" id="CRZ35888.1"/>
    </source>
</evidence>